<evidence type="ECO:0000256" key="1">
    <source>
        <dbReference type="ARBA" id="ARBA00022612"/>
    </source>
</evidence>
<accession>A0AA91E9S4</accession>
<organism evidence="3 4">
    <name type="scientific">Obesumbacterium proteus ATCC 12841</name>
    <dbReference type="NCBI Taxonomy" id="1354268"/>
    <lineage>
        <taxon>Bacteria</taxon>
        <taxon>Pseudomonadati</taxon>
        <taxon>Pseudomonadota</taxon>
        <taxon>Gammaproteobacteria</taxon>
        <taxon>Enterobacterales</taxon>
        <taxon>Hafniaceae</taxon>
        <taxon>Obesumbacterium</taxon>
    </lineage>
</organism>
<dbReference type="InterPro" id="IPR027417">
    <property type="entry name" value="P-loop_NTPase"/>
</dbReference>
<dbReference type="Gene3D" id="3.30.420.280">
    <property type="match status" value="1"/>
</dbReference>
<proteinExistence type="predicted"/>
<keyword evidence="1" id="KW-1188">Viral release from host cell</keyword>
<dbReference type="AlphaFoldDB" id="A0AA91E9S4"/>
<evidence type="ECO:0000313" key="3">
    <source>
        <dbReference type="EMBL" id="OAT56549.1"/>
    </source>
</evidence>
<evidence type="ECO:0000259" key="2">
    <source>
        <dbReference type="Pfam" id="PF17289"/>
    </source>
</evidence>
<keyword evidence="4" id="KW-1185">Reference proteome</keyword>
<gene>
    <name evidence="3" type="ORF">M993_04775</name>
</gene>
<protein>
    <submittedName>
        <fullName evidence="3">Phage terminase</fullName>
    </submittedName>
</protein>
<dbReference type="Pfam" id="PF03237">
    <property type="entry name" value="Terminase_6N"/>
    <property type="match status" value="1"/>
</dbReference>
<evidence type="ECO:0000313" key="4">
    <source>
        <dbReference type="Proteomes" id="UP000078431"/>
    </source>
</evidence>
<reference evidence="3 4" key="1">
    <citation type="submission" date="2016-04" db="EMBL/GenBank/DDBJ databases">
        <title>ATOL: Assembling a taxonomically balanced genome-scale reconstruction of the evolutionary history of the Enterobacteriaceae.</title>
        <authorList>
            <person name="Plunkett G.III."/>
            <person name="Neeno-Eckwall E.C."/>
            <person name="Glasner J.D."/>
            <person name="Perna N.T."/>
        </authorList>
    </citation>
    <scope>NUCLEOTIDE SEQUENCE [LARGE SCALE GENOMIC DNA]</scope>
    <source>
        <strain evidence="3 4">ATCC 12841</strain>
    </source>
</reference>
<comment type="caution">
    <text evidence="3">The sequence shown here is derived from an EMBL/GenBank/DDBJ whole genome shotgun (WGS) entry which is preliminary data.</text>
</comment>
<dbReference type="EMBL" id="LXEX01000077">
    <property type="protein sequence ID" value="OAT56549.1"/>
    <property type="molecule type" value="Genomic_DNA"/>
</dbReference>
<feature type="domain" description="Terminase large subunit gp17-like C-terminal" evidence="2">
    <location>
        <begin position="269"/>
        <end position="423"/>
    </location>
</feature>
<name>A0AA91E9S4_9GAMM</name>
<dbReference type="Gene3D" id="3.40.50.300">
    <property type="entry name" value="P-loop containing nucleotide triphosphate hydrolases"/>
    <property type="match status" value="1"/>
</dbReference>
<dbReference type="RefSeq" id="WP_061554326.1">
    <property type="nucleotide sequence ID" value="NZ_LXEX01000077.1"/>
</dbReference>
<dbReference type="Proteomes" id="UP000078431">
    <property type="component" value="Unassembled WGS sequence"/>
</dbReference>
<dbReference type="Pfam" id="PF17289">
    <property type="entry name" value="Terminase_6C"/>
    <property type="match status" value="1"/>
</dbReference>
<dbReference type="InterPro" id="IPR035421">
    <property type="entry name" value="Terminase_6C"/>
</dbReference>
<sequence length="442" mass="50532">MNQSPTSRSSNLAPVLTPKQANIYAWGWQPKARFRDAVCGRRFGKTFLGKAEMRRAARLAVKWGVSVEDEIWYCAPTFKQAKRVFWRRLKQSIPPHWRAGKPNETECVITLKSGHIMRCVGLNNYDDLRGSGLFFALVDEWADCPYEAWEEVLRPMLSSCRYYVNGEERRGGHALRIGTPKGFNHCYDTWQDGKDGGEPDHKSWLYTSLDGGNVPPEEIEAARRKMDPRTFRQEYEASFENYKGVVYYCFNRALNHTDDTIKPDDELHIGMDFNVEHMAAVVYVRKGKNAISALAEHMEIFDTPAMIIELKKHYPNHKIYVYPDASGQNRKSNNASQSDLSLLEDAGFIVRVNDSNPAVKDRINAVNSMLCNTYDERRMKVNTKKCPIYTKCLERQIYNDAGEPDKKGGFDHAVDAGGYTIIKLFPLGPKNIYENDFMGSAY</sequence>